<evidence type="ECO:0000313" key="3">
    <source>
        <dbReference type="Proteomes" id="UP000606921"/>
    </source>
</evidence>
<proteinExistence type="predicted"/>
<feature type="compositionally biased region" description="Low complexity" evidence="1">
    <location>
        <begin position="137"/>
        <end position="149"/>
    </location>
</feature>
<name>A0ABM8PG34_9HYPH</name>
<comment type="caution">
    <text evidence="2">The sequence shown here is derived from an EMBL/GenBank/DDBJ whole genome shotgun (WGS) entry which is preliminary data.</text>
</comment>
<keyword evidence="3" id="KW-1185">Reference proteome</keyword>
<sequence>MRRKDVVLMATVTSFEALPHPSRSELRQFAELFGPLFAASSEEARRQAVAALSQCRTVPTTVAFFIASQPIAVAAPFLASSPCLDDETLIAVARTQGAAHARAIVRRENLSPRVIDALVSLRQDRPAPQAADRTEIAETPASPSAAAAQEAERRWREEELRQRIKTLANHVHRTEDDRLGLRTVSPVQEALLIRFARSRDGGMFATTLADCLSASRWLAERIVLDISGRQLATTLKALGMDKADGVYVLQRFYPHLGEETSGLTRGAMLWNGLDADQCGRRVEAWRRADSHTATRESEFAVQAEEAVAASSETVRPLRSATPLRRRG</sequence>
<dbReference type="EMBL" id="CABFWF030000006">
    <property type="protein sequence ID" value="CAD7027654.1"/>
    <property type="molecule type" value="Genomic_DNA"/>
</dbReference>
<accession>A0ABM8PG34</accession>
<gene>
    <name evidence="2" type="ORF">REJC140_02528</name>
</gene>
<evidence type="ECO:0000256" key="1">
    <source>
        <dbReference type="SAM" id="MobiDB-lite"/>
    </source>
</evidence>
<dbReference type="Proteomes" id="UP000606921">
    <property type="component" value="Unassembled WGS sequence"/>
</dbReference>
<feature type="region of interest" description="Disordered" evidence="1">
    <location>
        <begin position="125"/>
        <end position="153"/>
    </location>
</feature>
<organism evidence="2 3">
    <name type="scientific">Pseudorhizobium endolithicum</name>
    <dbReference type="NCBI Taxonomy" id="1191678"/>
    <lineage>
        <taxon>Bacteria</taxon>
        <taxon>Pseudomonadati</taxon>
        <taxon>Pseudomonadota</taxon>
        <taxon>Alphaproteobacteria</taxon>
        <taxon>Hyphomicrobiales</taxon>
        <taxon>Rhizobiaceae</taxon>
        <taxon>Rhizobium/Agrobacterium group</taxon>
        <taxon>Pseudorhizobium</taxon>
    </lineage>
</organism>
<reference evidence="2 3" key="1">
    <citation type="submission" date="2020-11" db="EMBL/GenBank/DDBJ databases">
        <authorList>
            <person name="Lassalle F."/>
        </authorList>
    </citation>
    <scope>NUCLEOTIDE SEQUENCE [LARGE SCALE GENOMIC DNA]</scope>
    <source>
        <strain evidence="2 3">JC140</strain>
    </source>
</reference>
<dbReference type="Pfam" id="PF10098">
    <property type="entry name" value="DUF2336"/>
    <property type="match status" value="1"/>
</dbReference>
<evidence type="ECO:0008006" key="4">
    <source>
        <dbReference type="Google" id="ProtNLM"/>
    </source>
</evidence>
<evidence type="ECO:0000313" key="2">
    <source>
        <dbReference type="EMBL" id="CAD7027654.1"/>
    </source>
</evidence>
<dbReference type="InterPro" id="IPR019285">
    <property type="entry name" value="DUF2336"/>
</dbReference>
<protein>
    <recommendedName>
        <fullName evidence="4">DUF2336 domain-containing protein</fullName>
    </recommendedName>
</protein>